<dbReference type="AlphaFoldDB" id="A0A4V6A470"/>
<dbReference type="EMBL" id="RCHU01000931">
    <property type="protein sequence ID" value="TKR85955.1"/>
    <property type="molecule type" value="Genomic_DNA"/>
</dbReference>
<evidence type="ECO:0000313" key="2">
    <source>
        <dbReference type="EMBL" id="TKR85955.1"/>
    </source>
</evidence>
<sequence>MNPDHFDNQEAVGEWGWERCIQEPTGDSSSLDAAKATPTAQLDNMTARTSTTSVPKTEDRRDKKKSNSKAYRDRCRENKKRQEDELKMQAVENARLKDENESLVKEKDTILRPKLELAANVVDQLKSESHNLKRISDHQIIRLDALTEKIASHDELKSLRDEVARLRENVNIEDPRMQEKKQIFEEHLRLTNENRLLELQNELYCRAIQNERHHGN</sequence>
<accession>A0A4V6A470</accession>
<comment type="caution">
    <text evidence="2">The sequence shown here is derived from an EMBL/GenBank/DDBJ whole genome shotgun (WGS) entry which is preliminary data.</text>
</comment>
<proteinExistence type="predicted"/>
<protein>
    <recommendedName>
        <fullName evidence="3">BZIP domain-containing protein</fullName>
    </recommendedName>
</protein>
<evidence type="ECO:0000256" key="1">
    <source>
        <dbReference type="SAM" id="MobiDB-lite"/>
    </source>
</evidence>
<feature type="compositionally biased region" description="Polar residues" evidence="1">
    <location>
        <begin position="38"/>
        <end position="55"/>
    </location>
</feature>
<feature type="compositionally biased region" description="Basic and acidic residues" evidence="1">
    <location>
        <begin position="70"/>
        <end position="85"/>
    </location>
</feature>
<reference evidence="2" key="1">
    <citation type="submission" date="2018-10" db="EMBL/GenBank/DDBJ databases">
        <title>Population genomic analysis revealed the cold adaptation of white poplar.</title>
        <authorList>
            <person name="Liu Y.-J."/>
        </authorList>
    </citation>
    <scope>NUCLEOTIDE SEQUENCE [LARGE SCALE GENOMIC DNA]</scope>
    <source>
        <strain evidence="2">PAL-ZL1</strain>
    </source>
</reference>
<name>A0A4V6A470_POPAL</name>
<evidence type="ECO:0008006" key="3">
    <source>
        <dbReference type="Google" id="ProtNLM"/>
    </source>
</evidence>
<organism evidence="2">
    <name type="scientific">Populus alba</name>
    <name type="common">White poplar</name>
    <dbReference type="NCBI Taxonomy" id="43335"/>
    <lineage>
        <taxon>Eukaryota</taxon>
        <taxon>Viridiplantae</taxon>
        <taxon>Streptophyta</taxon>
        <taxon>Embryophyta</taxon>
        <taxon>Tracheophyta</taxon>
        <taxon>Spermatophyta</taxon>
        <taxon>Magnoliopsida</taxon>
        <taxon>eudicotyledons</taxon>
        <taxon>Gunneridae</taxon>
        <taxon>Pentapetalae</taxon>
        <taxon>rosids</taxon>
        <taxon>fabids</taxon>
        <taxon>Malpighiales</taxon>
        <taxon>Salicaceae</taxon>
        <taxon>Saliceae</taxon>
        <taxon>Populus</taxon>
    </lineage>
</organism>
<feature type="region of interest" description="Disordered" evidence="1">
    <location>
        <begin position="1"/>
        <end position="85"/>
    </location>
</feature>
<gene>
    <name evidence="2" type="ORF">D5086_0000242350</name>
</gene>